<dbReference type="Gene3D" id="1.10.260.40">
    <property type="entry name" value="lambda repressor-like DNA-binding domains"/>
    <property type="match status" value="1"/>
</dbReference>
<dbReference type="Pfam" id="PF01381">
    <property type="entry name" value="HTH_3"/>
    <property type="match status" value="1"/>
</dbReference>
<reference evidence="3 4" key="1">
    <citation type="submission" date="2017-05" db="EMBL/GenBank/DDBJ databases">
        <title>Virgibacillus sp. AK90 isolated from a saltern of Kakinada, India.</title>
        <authorList>
            <person name="Gupta V."/>
            <person name="Sidhu C."/>
            <person name="Korpole S."/>
            <person name="Pinnaka A.K."/>
        </authorList>
    </citation>
    <scope>NUCLEOTIDE SEQUENCE [LARGE SCALE GENOMIC DNA]</scope>
    <source>
        <strain evidence="3 4">AK90</strain>
    </source>
</reference>
<evidence type="ECO:0000313" key="3">
    <source>
        <dbReference type="EMBL" id="RFA31957.1"/>
    </source>
</evidence>
<organism evidence="3 4">
    <name type="scientific">Virgibacillus dokdonensis</name>
    <dbReference type="NCBI Taxonomy" id="302167"/>
    <lineage>
        <taxon>Bacteria</taxon>
        <taxon>Bacillati</taxon>
        <taxon>Bacillota</taxon>
        <taxon>Bacilli</taxon>
        <taxon>Bacillales</taxon>
        <taxon>Bacillaceae</taxon>
        <taxon>Virgibacillus</taxon>
    </lineage>
</organism>
<dbReference type="Proteomes" id="UP000256488">
    <property type="component" value="Unassembled WGS sequence"/>
</dbReference>
<keyword evidence="1" id="KW-0238">DNA-binding</keyword>
<dbReference type="InterPro" id="IPR001387">
    <property type="entry name" value="Cro/C1-type_HTH"/>
</dbReference>
<comment type="caution">
    <text evidence="3">The sequence shown here is derived from an EMBL/GenBank/DDBJ whole genome shotgun (WGS) entry which is preliminary data.</text>
</comment>
<protein>
    <submittedName>
        <fullName evidence="3">Immunity repressor protein</fullName>
    </submittedName>
</protein>
<name>A0A3E0WIL2_9BACI</name>
<dbReference type="SMART" id="SM00530">
    <property type="entry name" value="HTH_XRE"/>
    <property type="match status" value="1"/>
</dbReference>
<sequence length="142" mass="16758">MLKKRLVYLRKQKNLSQYQAAEKLGFSRGKLANYEQGTRQPDYDTLKQLADFYDASVDYLLGRTEKRNDNWNELTEKDEKDIARRMEEIKEDLQNADGLSFSGEPMSEEAVESLLEAMEYAVRQTQRINKKYIPKKHRKKSD</sequence>
<dbReference type="InterPro" id="IPR010982">
    <property type="entry name" value="Lambda_DNA-bd_dom_sf"/>
</dbReference>
<dbReference type="AlphaFoldDB" id="A0A3E0WIL2"/>
<evidence type="ECO:0000313" key="4">
    <source>
        <dbReference type="Proteomes" id="UP000256488"/>
    </source>
</evidence>
<dbReference type="EMBL" id="NFZX01000089">
    <property type="protein sequence ID" value="RFA31957.1"/>
    <property type="molecule type" value="Genomic_DNA"/>
</dbReference>
<feature type="domain" description="HTH cro/C1-type" evidence="2">
    <location>
        <begin position="6"/>
        <end position="60"/>
    </location>
</feature>
<accession>A0A3E0WIL2</accession>
<dbReference type="PANTHER" id="PTHR46558">
    <property type="entry name" value="TRACRIPTIONAL REGULATORY PROTEIN-RELATED-RELATED"/>
    <property type="match status" value="1"/>
</dbReference>
<dbReference type="SUPFAM" id="SSF47413">
    <property type="entry name" value="lambda repressor-like DNA-binding domains"/>
    <property type="match status" value="1"/>
</dbReference>
<dbReference type="RefSeq" id="WP_116279708.1">
    <property type="nucleotide sequence ID" value="NZ_NFZX01000089.1"/>
</dbReference>
<gene>
    <name evidence="3" type="ORF">CAI16_19420</name>
</gene>
<evidence type="ECO:0000256" key="1">
    <source>
        <dbReference type="ARBA" id="ARBA00023125"/>
    </source>
</evidence>
<dbReference type="GO" id="GO:0003677">
    <property type="term" value="F:DNA binding"/>
    <property type="evidence" value="ECO:0007669"/>
    <property type="project" value="UniProtKB-KW"/>
</dbReference>
<dbReference type="PANTHER" id="PTHR46558:SF11">
    <property type="entry name" value="HTH-TYPE TRANSCRIPTIONAL REGULATOR XRE"/>
    <property type="match status" value="1"/>
</dbReference>
<proteinExistence type="predicted"/>
<evidence type="ECO:0000259" key="2">
    <source>
        <dbReference type="PROSITE" id="PS50943"/>
    </source>
</evidence>
<dbReference type="CDD" id="cd00093">
    <property type="entry name" value="HTH_XRE"/>
    <property type="match status" value="1"/>
</dbReference>
<dbReference type="PROSITE" id="PS50943">
    <property type="entry name" value="HTH_CROC1"/>
    <property type="match status" value="1"/>
</dbReference>